<protein>
    <submittedName>
        <fullName evidence="1">Uncharacterized protein</fullName>
    </submittedName>
</protein>
<reference evidence="1 2" key="1">
    <citation type="submission" date="2014-04" db="EMBL/GenBank/DDBJ databases">
        <authorList>
            <consortium name="DOE Joint Genome Institute"/>
            <person name="Kuo A."/>
            <person name="Girlanda M."/>
            <person name="Perotto S."/>
            <person name="Kohler A."/>
            <person name="Nagy L.G."/>
            <person name="Floudas D."/>
            <person name="Copeland A."/>
            <person name="Barry K.W."/>
            <person name="Cichocki N."/>
            <person name="Veneault-Fourrey C."/>
            <person name="LaButti K."/>
            <person name="Lindquist E.A."/>
            <person name="Lipzen A."/>
            <person name="Lundell T."/>
            <person name="Morin E."/>
            <person name="Murat C."/>
            <person name="Sun H."/>
            <person name="Tunlid A."/>
            <person name="Henrissat B."/>
            <person name="Grigoriev I.V."/>
            <person name="Hibbett D.S."/>
            <person name="Martin F."/>
            <person name="Nordberg H.P."/>
            <person name="Cantor M.N."/>
            <person name="Hua S.X."/>
        </authorList>
    </citation>
    <scope>NUCLEOTIDE SEQUENCE [LARGE SCALE GENOMIC DNA]</scope>
    <source>
        <strain evidence="1 2">MUT 4182</strain>
    </source>
</reference>
<reference evidence="2" key="2">
    <citation type="submission" date="2015-01" db="EMBL/GenBank/DDBJ databases">
        <title>Evolutionary Origins and Diversification of the Mycorrhizal Mutualists.</title>
        <authorList>
            <consortium name="DOE Joint Genome Institute"/>
            <consortium name="Mycorrhizal Genomics Consortium"/>
            <person name="Kohler A."/>
            <person name="Kuo A."/>
            <person name="Nagy L.G."/>
            <person name="Floudas D."/>
            <person name="Copeland A."/>
            <person name="Barry K.W."/>
            <person name="Cichocki N."/>
            <person name="Veneault-Fourrey C."/>
            <person name="LaButti K."/>
            <person name="Lindquist E.A."/>
            <person name="Lipzen A."/>
            <person name="Lundell T."/>
            <person name="Morin E."/>
            <person name="Murat C."/>
            <person name="Riley R."/>
            <person name="Ohm R."/>
            <person name="Sun H."/>
            <person name="Tunlid A."/>
            <person name="Henrissat B."/>
            <person name="Grigoriev I.V."/>
            <person name="Hibbett D.S."/>
            <person name="Martin F."/>
        </authorList>
    </citation>
    <scope>NUCLEOTIDE SEQUENCE [LARGE SCALE GENOMIC DNA]</scope>
    <source>
        <strain evidence="2">MUT 4182</strain>
    </source>
</reference>
<name>A0A0C3QU81_9AGAM</name>
<evidence type="ECO:0000313" key="1">
    <source>
        <dbReference type="EMBL" id="KIO32906.1"/>
    </source>
</evidence>
<dbReference type="Proteomes" id="UP000054248">
    <property type="component" value="Unassembled WGS sequence"/>
</dbReference>
<proteinExistence type="predicted"/>
<dbReference type="EMBL" id="KN822951">
    <property type="protein sequence ID" value="KIO32906.1"/>
    <property type="molecule type" value="Genomic_DNA"/>
</dbReference>
<dbReference type="OrthoDB" id="3233665at2759"/>
<accession>A0A0C3QU81</accession>
<dbReference type="AlphaFoldDB" id="A0A0C3QU81"/>
<evidence type="ECO:0000313" key="2">
    <source>
        <dbReference type="Proteomes" id="UP000054248"/>
    </source>
</evidence>
<sequence>MTSEDIEFHGLGGSDPPAEAEDFIAAIKKCAFRESRQRDNDWLCDFAATCIRVRWFAKLEMEDPQVVESWKLLQNAILAHYSRILYSRIAFRGSGGEGEHRTRVVNEDGECLGYLGRATSLLPDYWEGCLDAACDEANAFRVIAKPGTGDTKLSRIFVLGPDEWLVIKWEKSFRSRAAVALFEETKEGSLTSRLHPHRWVGQTRTTVWEIGSGRKIIPNGPCDTFGFIAYEPTRLAGGITIIYVKL</sequence>
<gene>
    <name evidence="1" type="ORF">M407DRAFT_18075</name>
</gene>
<dbReference type="HOGENOM" id="CLU_1129776_0_0_1"/>
<keyword evidence="2" id="KW-1185">Reference proteome</keyword>
<organism evidence="1 2">
    <name type="scientific">Tulasnella calospora MUT 4182</name>
    <dbReference type="NCBI Taxonomy" id="1051891"/>
    <lineage>
        <taxon>Eukaryota</taxon>
        <taxon>Fungi</taxon>
        <taxon>Dikarya</taxon>
        <taxon>Basidiomycota</taxon>
        <taxon>Agaricomycotina</taxon>
        <taxon>Agaricomycetes</taxon>
        <taxon>Cantharellales</taxon>
        <taxon>Tulasnellaceae</taxon>
        <taxon>Tulasnella</taxon>
    </lineage>
</organism>